<dbReference type="Pfam" id="PF02481">
    <property type="entry name" value="DNA_processg_A"/>
    <property type="match status" value="1"/>
</dbReference>
<dbReference type="GeneID" id="87756156"/>
<dbReference type="OrthoDB" id="9785707at2"/>
<dbReference type="InterPro" id="IPR057666">
    <property type="entry name" value="DrpA_SLOG"/>
</dbReference>
<evidence type="ECO:0000259" key="2">
    <source>
        <dbReference type="Pfam" id="PF02481"/>
    </source>
</evidence>
<accession>A0A1G5W4T9</accession>
<reference evidence="3 4" key="1">
    <citation type="submission" date="2016-10" db="EMBL/GenBank/DDBJ databases">
        <authorList>
            <person name="de Groot N.N."/>
        </authorList>
    </citation>
    <scope>NUCLEOTIDE SEQUENCE [LARGE SCALE GENOMIC DNA]</scope>
    <source>
        <strain evidence="3 4">DSM 15230</strain>
    </source>
</reference>
<evidence type="ECO:0000256" key="1">
    <source>
        <dbReference type="ARBA" id="ARBA00006525"/>
    </source>
</evidence>
<evidence type="ECO:0000313" key="3">
    <source>
        <dbReference type="EMBL" id="SDA53129.1"/>
    </source>
</evidence>
<sequence length="358" mass="38966">MDYFAAALTGVPGVGARRLRALLTCFQSAEQVWRATEKELYASHTLPESVIQKLISYRRKTDIAKIQEDMRRVGVQCVTCFESNYPMLLGQTNNPPAVLFYKGNLPEGNRIVSIVGSRKATPYGVNVSYQLAKELAAHGVTIVSGGARGIDTEAHKGALASGGATIVVAASGLDYVYPQENRKLFKAVCEHGGAVVSEYPLGVRPCGRQFPARNRIIAGMSCGVVVVEAAERSGSLITSDFALEEGRDVFAVPGSIFSSLSKGTNRLLRKGAICITCSMEILQEYNWGITEIPQPGHADVLEPDEEWVYRFCSTGSMVTEEEILEQSGFSIPRLKLLLVKLQCKGKIREVRNGVFVAI</sequence>
<feature type="domain" description="Smf/DprA SLOG" evidence="2">
    <location>
        <begin position="77"/>
        <end position="285"/>
    </location>
</feature>
<dbReference type="GO" id="GO:0009294">
    <property type="term" value="P:DNA-mediated transformation"/>
    <property type="evidence" value="ECO:0007669"/>
    <property type="project" value="InterPro"/>
</dbReference>
<dbReference type="Gene3D" id="3.40.50.450">
    <property type="match status" value="1"/>
</dbReference>
<proteinExistence type="inferred from homology"/>
<dbReference type="NCBIfam" id="TIGR00732">
    <property type="entry name" value="dprA"/>
    <property type="match status" value="1"/>
</dbReference>
<dbReference type="InterPro" id="IPR003488">
    <property type="entry name" value="DprA"/>
</dbReference>
<dbReference type="PANTHER" id="PTHR43022">
    <property type="entry name" value="PROTEIN SMF"/>
    <property type="match status" value="1"/>
</dbReference>
<dbReference type="Proteomes" id="UP000199689">
    <property type="component" value="Unassembled WGS sequence"/>
</dbReference>
<protein>
    <submittedName>
        <fullName evidence="3">DNA processing protein</fullName>
    </submittedName>
</protein>
<dbReference type="SUPFAM" id="SSF102405">
    <property type="entry name" value="MCP/YpsA-like"/>
    <property type="match status" value="1"/>
</dbReference>
<keyword evidence="4" id="KW-1185">Reference proteome</keyword>
<dbReference type="InterPro" id="IPR010994">
    <property type="entry name" value="RuvA_2-like"/>
</dbReference>
<gene>
    <name evidence="3" type="ORF">SAMN02910343_01138</name>
</gene>
<dbReference type="AlphaFoldDB" id="A0A1G5W4T9"/>
<organism evidence="3 4">
    <name type="scientific">Allisonella histaminiformans</name>
    <dbReference type="NCBI Taxonomy" id="209880"/>
    <lineage>
        <taxon>Bacteria</taxon>
        <taxon>Bacillati</taxon>
        <taxon>Bacillota</taxon>
        <taxon>Negativicutes</taxon>
        <taxon>Veillonellales</taxon>
        <taxon>Veillonellaceae</taxon>
        <taxon>Allisonella</taxon>
    </lineage>
</organism>
<comment type="similarity">
    <text evidence="1">Belongs to the DprA/Smf family.</text>
</comment>
<evidence type="ECO:0000313" key="4">
    <source>
        <dbReference type="Proteomes" id="UP000199689"/>
    </source>
</evidence>
<dbReference type="STRING" id="209880.SAMN02910343_01138"/>
<dbReference type="RefSeq" id="WP_091364697.1">
    <property type="nucleotide sequence ID" value="NZ_FMXA01000013.1"/>
</dbReference>
<dbReference type="SUPFAM" id="SSF47781">
    <property type="entry name" value="RuvA domain 2-like"/>
    <property type="match status" value="1"/>
</dbReference>
<dbReference type="PANTHER" id="PTHR43022:SF1">
    <property type="entry name" value="PROTEIN SMF"/>
    <property type="match status" value="1"/>
</dbReference>
<dbReference type="EMBL" id="FMXA01000013">
    <property type="protein sequence ID" value="SDA53129.1"/>
    <property type="molecule type" value="Genomic_DNA"/>
</dbReference>
<name>A0A1G5W4T9_9FIRM</name>